<keyword evidence="2" id="KW-1185">Reference proteome</keyword>
<dbReference type="Proteomes" id="UP000798662">
    <property type="component" value="Chromosome 1"/>
</dbReference>
<name>A0ACC3BM44_PYRYE</name>
<protein>
    <submittedName>
        <fullName evidence="1">Uncharacterized protein</fullName>
    </submittedName>
</protein>
<evidence type="ECO:0000313" key="2">
    <source>
        <dbReference type="Proteomes" id="UP000798662"/>
    </source>
</evidence>
<evidence type="ECO:0000313" key="1">
    <source>
        <dbReference type="EMBL" id="KAK1859054.1"/>
    </source>
</evidence>
<comment type="caution">
    <text evidence="1">The sequence shown here is derived from an EMBL/GenBank/DDBJ whole genome shotgun (WGS) entry which is preliminary data.</text>
</comment>
<sequence length="122" mass="12563">MALLGRVRYHPRLTAVTPGAGSLVSCVLSAASTTGGSARVVPGPPAPYPTLDGVVTAVAASLAVAPGVFLGDHLVFLLPVGSAGVANVFEATRAGLMSVPLNSRASMRRRPPSGTMERQRWW</sequence>
<reference evidence="1" key="1">
    <citation type="submission" date="2019-11" db="EMBL/GenBank/DDBJ databases">
        <title>Nori genome reveals adaptations in red seaweeds to the harsh intertidal environment.</title>
        <authorList>
            <person name="Wang D."/>
            <person name="Mao Y."/>
        </authorList>
    </citation>
    <scope>NUCLEOTIDE SEQUENCE</scope>
    <source>
        <tissue evidence="1">Gametophyte</tissue>
    </source>
</reference>
<gene>
    <name evidence="1" type="ORF">I4F81_001652</name>
</gene>
<dbReference type="EMBL" id="CM020618">
    <property type="protein sequence ID" value="KAK1859054.1"/>
    <property type="molecule type" value="Genomic_DNA"/>
</dbReference>
<organism evidence="1 2">
    <name type="scientific">Pyropia yezoensis</name>
    <name type="common">Susabi-nori</name>
    <name type="synonym">Porphyra yezoensis</name>
    <dbReference type="NCBI Taxonomy" id="2788"/>
    <lineage>
        <taxon>Eukaryota</taxon>
        <taxon>Rhodophyta</taxon>
        <taxon>Bangiophyceae</taxon>
        <taxon>Bangiales</taxon>
        <taxon>Bangiaceae</taxon>
        <taxon>Pyropia</taxon>
    </lineage>
</organism>
<proteinExistence type="predicted"/>
<accession>A0ACC3BM44</accession>